<dbReference type="NCBIfam" id="TIGR00830">
    <property type="entry name" value="PTBA"/>
    <property type="match status" value="1"/>
</dbReference>
<comment type="subcellular location">
    <subcellularLocation>
        <location evidence="1">Cytoplasm</location>
    </subcellularLocation>
</comment>
<proteinExistence type="predicted"/>
<evidence type="ECO:0000256" key="6">
    <source>
        <dbReference type="ARBA" id="ARBA00022777"/>
    </source>
</evidence>
<dbReference type="PANTHER" id="PTHR45008">
    <property type="entry name" value="PTS SYSTEM GLUCOSE-SPECIFIC EIIA COMPONENT"/>
    <property type="match status" value="1"/>
</dbReference>
<evidence type="ECO:0000259" key="7">
    <source>
        <dbReference type="PROSITE" id="PS51093"/>
    </source>
</evidence>
<feature type="domain" description="PTS EIIA type-1" evidence="7">
    <location>
        <begin position="48"/>
        <end position="152"/>
    </location>
</feature>
<reference evidence="9" key="1">
    <citation type="submission" date="2023-06" db="EMBL/GenBank/DDBJ databases">
        <title>Identification and characterization of horizontal gene transfer across gut microbiota members of farm animals based on homology search.</title>
        <authorList>
            <person name="Zeman M."/>
            <person name="Kubasova T."/>
            <person name="Jahodarova E."/>
            <person name="Nykrynova M."/>
            <person name="Rychlik I."/>
        </authorList>
    </citation>
    <scope>NUCLEOTIDE SEQUENCE [LARGE SCALE GENOMIC DNA]</scope>
    <source>
        <strain evidence="9">154_Feed</strain>
    </source>
</reference>
<keyword evidence="9" id="KW-1185">Reference proteome</keyword>
<keyword evidence="3 8" id="KW-0762">Sugar transport</keyword>
<evidence type="ECO:0000256" key="5">
    <source>
        <dbReference type="ARBA" id="ARBA00022683"/>
    </source>
</evidence>
<keyword evidence="6" id="KW-0418">Kinase</keyword>
<reference evidence="8 9" key="2">
    <citation type="submission" date="2023-06" db="EMBL/GenBank/DDBJ databases">
        <authorList>
            <person name="Zeman M."/>
            <person name="Kubasova T."/>
            <person name="Jahodarova E."/>
            <person name="Nykrynova M."/>
            <person name="Rychlik I."/>
        </authorList>
    </citation>
    <scope>NUCLEOTIDE SEQUENCE [LARGE SCALE GENOMIC DNA]</scope>
    <source>
        <strain evidence="8 9">154_Feed</strain>
    </source>
</reference>
<evidence type="ECO:0000256" key="4">
    <source>
        <dbReference type="ARBA" id="ARBA00022679"/>
    </source>
</evidence>
<name>A0ABT7V8D6_9ACTN</name>
<dbReference type="PROSITE" id="PS51093">
    <property type="entry name" value="PTS_EIIA_TYPE_1"/>
    <property type="match status" value="1"/>
</dbReference>
<evidence type="ECO:0000256" key="2">
    <source>
        <dbReference type="ARBA" id="ARBA00022448"/>
    </source>
</evidence>
<evidence type="ECO:0000313" key="9">
    <source>
        <dbReference type="Proteomes" id="UP001529421"/>
    </source>
</evidence>
<dbReference type="Gene3D" id="2.70.70.10">
    <property type="entry name" value="Glucose Permease (Domain IIA)"/>
    <property type="match status" value="1"/>
</dbReference>
<dbReference type="PROSITE" id="PS00371">
    <property type="entry name" value="PTS_EIIA_TYPE_1_HIS"/>
    <property type="match status" value="1"/>
</dbReference>
<protein>
    <submittedName>
        <fullName evidence="8">PTS glucose transporter subunit IIA</fullName>
    </submittedName>
</protein>
<dbReference type="EMBL" id="JAUDDZ010000004">
    <property type="protein sequence ID" value="MDM8274767.1"/>
    <property type="molecule type" value="Genomic_DNA"/>
</dbReference>
<dbReference type="Proteomes" id="UP001529421">
    <property type="component" value="Unassembled WGS sequence"/>
</dbReference>
<evidence type="ECO:0000256" key="1">
    <source>
        <dbReference type="ARBA" id="ARBA00004496"/>
    </source>
</evidence>
<comment type="caution">
    <text evidence="8">The sequence shown here is derived from an EMBL/GenBank/DDBJ whole genome shotgun (WGS) entry which is preliminary data.</text>
</comment>
<dbReference type="RefSeq" id="WP_289544881.1">
    <property type="nucleotide sequence ID" value="NZ_JAUDDZ010000004.1"/>
</dbReference>
<gene>
    <name evidence="8" type="ORF">QUW28_04535</name>
</gene>
<keyword evidence="2" id="KW-0813">Transport</keyword>
<organism evidence="8 9">
    <name type="scientific">Enorma phocaeensis</name>
    <dbReference type="NCBI Taxonomy" id="1871019"/>
    <lineage>
        <taxon>Bacteria</taxon>
        <taxon>Bacillati</taxon>
        <taxon>Actinomycetota</taxon>
        <taxon>Coriobacteriia</taxon>
        <taxon>Coriobacteriales</taxon>
        <taxon>Coriobacteriaceae</taxon>
        <taxon>Enorma</taxon>
    </lineage>
</organism>
<dbReference type="Pfam" id="PF00358">
    <property type="entry name" value="PTS_EIIA_1"/>
    <property type="match status" value="1"/>
</dbReference>
<dbReference type="PANTHER" id="PTHR45008:SF1">
    <property type="entry name" value="PTS SYSTEM GLUCOSE-SPECIFIC EIIA COMPONENT"/>
    <property type="match status" value="1"/>
</dbReference>
<dbReference type="InterPro" id="IPR050890">
    <property type="entry name" value="PTS_EIIA_component"/>
</dbReference>
<sequence length="186" mass="19664">MKLWDKIKGTVTPDSGVETPQAASFATRPDTIYSPVSGILMRLEEINDEVLSAHLFGEGYGILPTSRTLYAPANGRIAATTVTNHSIGMLTDEGEEIIMHIGLGTVNMNGKGFTCFVNQGDVVKAGTPLIAFEPEAISSAGYEDVVTLIISNVGDNVRVNHIGSSGTLLGGRPLVKVGDPLLVVRK</sequence>
<evidence type="ECO:0000313" key="8">
    <source>
        <dbReference type="EMBL" id="MDM8274767.1"/>
    </source>
</evidence>
<dbReference type="InterPro" id="IPR001127">
    <property type="entry name" value="PTS_EIIA_1_perm"/>
</dbReference>
<keyword evidence="4" id="KW-0808">Transferase</keyword>
<keyword evidence="5" id="KW-0598">Phosphotransferase system</keyword>
<dbReference type="InterPro" id="IPR011055">
    <property type="entry name" value="Dup_hybrid_motif"/>
</dbReference>
<evidence type="ECO:0000256" key="3">
    <source>
        <dbReference type="ARBA" id="ARBA00022597"/>
    </source>
</evidence>
<accession>A0ABT7V8D6</accession>
<dbReference type="SUPFAM" id="SSF51261">
    <property type="entry name" value="Duplicated hybrid motif"/>
    <property type="match status" value="1"/>
</dbReference>